<feature type="region of interest" description="Disordered" evidence="1">
    <location>
        <begin position="28"/>
        <end position="53"/>
    </location>
</feature>
<evidence type="ECO:0000313" key="2">
    <source>
        <dbReference type="EMBL" id="GKU88278.1"/>
    </source>
</evidence>
<reference evidence="2 3" key="1">
    <citation type="journal article" date="2021" name="Commun. Biol.">
        <title>The genome of Shorea leprosula (Dipterocarpaceae) highlights the ecological relevance of drought in aseasonal tropical rainforests.</title>
        <authorList>
            <person name="Ng K.K.S."/>
            <person name="Kobayashi M.J."/>
            <person name="Fawcett J.A."/>
            <person name="Hatakeyama M."/>
            <person name="Paape T."/>
            <person name="Ng C.H."/>
            <person name="Ang C.C."/>
            <person name="Tnah L.H."/>
            <person name="Lee C.T."/>
            <person name="Nishiyama T."/>
            <person name="Sese J."/>
            <person name="O'Brien M.J."/>
            <person name="Copetti D."/>
            <person name="Mohd Noor M.I."/>
            <person name="Ong R.C."/>
            <person name="Putra M."/>
            <person name="Sireger I.Z."/>
            <person name="Indrioko S."/>
            <person name="Kosugi Y."/>
            <person name="Izuno A."/>
            <person name="Isagi Y."/>
            <person name="Lee S.L."/>
            <person name="Shimizu K.K."/>
        </authorList>
    </citation>
    <scope>NUCLEOTIDE SEQUENCE [LARGE SCALE GENOMIC DNA]</scope>
    <source>
        <strain evidence="2">214</strain>
    </source>
</reference>
<proteinExistence type="predicted"/>
<dbReference type="EMBL" id="BPVZ01000002">
    <property type="protein sequence ID" value="GKU88278.1"/>
    <property type="molecule type" value="Genomic_DNA"/>
</dbReference>
<feature type="compositionally biased region" description="Acidic residues" evidence="1">
    <location>
        <begin position="31"/>
        <end position="53"/>
    </location>
</feature>
<sequence>MMLQKLKQKIRHFECLAKVDPTNLEELMDVKEEEGDNNDAREEETDDVEEKAK</sequence>
<evidence type="ECO:0000313" key="3">
    <source>
        <dbReference type="Proteomes" id="UP001054252"/>
    </source>
</evidence>
<organism evidence="2 3">
    <name type="scientific">Rubroshorea leprosula</name>
    <dbReference type="NCBI Taxonomy" id="152421"/>
    <lineage>
        <taxon>Eukaryota</taxon>
        <taxon>Viridiplantae</taxon>
        <taxon>Streptophyta</taxon>
        <taxon>Embryophyta</taxon>
        <taxon>Tracheophyta</taxon>
        <taxon>Spermatophyta</taxon>
        <taxon>Magnoliopsida</taxon>
        <taxon>eudicotyledons</taxon>
        <taxon>Gunneridae</taxon>
        <taxon>Pentapetalae</taxon>
        <taxon>rosids</taxon>
        <taxon>malvids</taxon>
        <taxon>Malvales</taxon>
        <taxon>Dipterocarpaceae</taxon>
        <taxon>Rubroshorea</taxon>
    </lineage>
</organism>
<gene>
    <name evidence="2" type="ORF">SLEP1_g2561</name>
</gene>
<comment type="caution">
    <text evidence="2">The sequence shown here is derived from an EMBL/GenBank/DDBJ whole genome shotgun (WGS) entry which is preliminary data.</text>
</comment>
<protein>
    <submittedName>
        <fullName evidence="2">Uncharacterized protein</fullName>
    </submittedName>
</protein>
<keyword evidence="3" id="KW-1185">Reference proteome</keyword>
<dbReference type="AlphaFoldDB" id="A0AAV5HI02"/>
<evidence type="ECO:0000256" key="1">
    <source>
        <dbReference type="SAM" id="MobiDB-lite"/>
    </source>
</evidence>
<accession>A0AAV5HI02</accession>
<name>A0AAV5HI02_9ROSI</name>
<dbReference type="Proteomes" id="UP001054252">
    <property type="component" value="Unassembled WGS sequence"/>
</dbReference>